<name>A0A8J3IIA9_9CHLR</name>
<evidence type="ECO:0000313" key="5">
    <source>
        <dbReference type="EMBL" id="GHO95081.1"/>
    </source>
</evidence>
<evidence type="ECO:0000313" key="6">
    <source>
        <dbReference type="Proteomes" id="UP000597444"/>
    </source>
</evidence>
<dbReference type="InterPro" id="IPR028082">
    <property type="entry name" value="Peripla_BP_I"/>
</dbReference>
<dbReference type="PANTHER" id="PTHR30483:SF37">
    <property type="entry name" value="ABC TRANSPORTER SUBSTRATE-BINDING PROTEIN"/>
    <property type="match status" value="1"/>
</dbReference>
<dbReference type="AlphaFoldDB" id="A0A8J3IIA9"/>
<dbReference type="Pfam" id="PF13458">
    <property type="entry name" value="Peripla_BP_6"/>
    <property type="match status" value="1"/>
</dbReference>
<reference evidence="5" key="1">
    <citation type="submission" date="2020-10" db="EMBL/GenBank/DDBJ databases">
        <title>Taxonomic study of unclassified bacteria belonging to the class Ktedonobacteria.</title>
        <authorList>
            <person name="Yabe S."/>
            <person name="Wang C.M."/>
            <person name="Zheng Y."/>
            <person name="Sakai Y."/>
            <person name="Cavaletti L."/>
            <person name="Monciardini P."/>
            <person name="Donadio S."/>
        </authorList>
    </citation>
    <scope>NUCLEOTIDE SEQUENCE</scope>
    <source>
        <strain evidence="5">ID150040</strain>
    </source>
</reference>
<protein>
    <submittedName>
        <fullName evidence="5">Branched-chain amino acid ABC transporter substrate-binding protein</fullName>
    </submittedName>
</protein>
<dbReference type="InterPro" id="IPR028081">
    <property type="entry name" value="Leu-bd"/>
</dbReference>
<feature type="chain" id="PRO_5035314696" evidence="3">
    <location>
        <begin position="31"/>
        <end position="420"/>
    </location>
</feature>
<dbReference type="CDD" id="cd06338">
    <property type="entry name" value="PBP1_ABC_ligand_binding-like"/>
    <property type="match status" value="1"/>
</dbReference>
<keyword evidence="2 3" id="KW-0732">Signal</keyword>
<dbReference type="InterPro" id="IPR051010">
    <property type="entry name" value="BCAA_transport"/>
</dbReference>
<feature type="signal peptide" evidence="3">
    <location>
        <begin position="1"/>
        <end position="30"/>
    </location>
</feature>
<dbReference type="Gene3D" id="3.40.50.2300">
    <property type="match status" value="2"/>
</dbReference>
<dbReference type="Proteomes" id="UP000597444">
    <property type="component" value="Unassembled WGS sequence"/>
</dbReference>
<accession>A0A8J3IIA9</accession>
<comment type="caution">
    <text evidence="5">The sequence shown here is derived from an EMBL/GenBank/DDBJ whole genome shotgun (WGS) entry which is preliminary data.</text>
</comment>
<evidence type="ECO:0000256" key="3">
    <source>
        <dbReference type="SAM" id="SignalP"/>
    </source>
</evidence>
<gene>
    <name evidence="5" type="ORF">KSF_051290</name>
</gene>
<evidence type="ECO:0000256" key="2">
    <source>
        <dbReference type="ARBA" id="ARBA00022729"/>
    </source>
</evidence>
<organism evidence="5 6">
    <name type="scientific">Reticulibacter mediterranei</name>
    <dbReference type="NCBI Taxonomy" id="2778369"/>
    <lineage>
        <taxon>Bacteria</taxon>
        <taxon>Bacillati</taxon>
        <taxon>Chloroflexota</taxon>
        <taxon>Ktedonobacteria</taxon>
        <taxon>Ktedonobacterales</taxon>
        <taxon>Reticulibacteraceae</taxon>
        <taxon>Reticulibacter</taxon>
    </lineage>
</organism>
<sequence>MRKRHMVARWTALNTVGALILILAVCSACGQGATTSTTSSTSQSQAPIKIGVSVSLSGDFSADGKATEQGYQLWADSVNKQGGLLGRQVKLTFLSDASSTTQVVTNYQKLINVDHDDLVLGPYSTLLTKPASVVANRYGYTMLEGAGGGPSVFTQGLHNIFDVSPPIVSQLNGFTQYILSLPPDQRPQTAAYATEDDPFTQPMVDQAKQLLEKGGIKTASYQVYPAETTDFTPIAQKIIGSNAQLVILGSMLPDMIAYVQAFKQQHFNPKAIVASAGPDQGSQFTGPIGGGKTAEGIFYPNGWFPSLNTYQNAQMVKDYLAQYKGTADQISADTAEAYSVGQVLYQAANKIHSINNAALIKELHSGDTFQTVQGDAKFDDVGQNVSGLVYVFQWQKGSVGLVYPTDKATSKPEYPKPAWP</sequence>
<dbReference type="EMBL" id="BNJK01000001">
    <property type="protein sequence ID" value="GHO95081.1"/>
    <property type="molecule type" value="Genomic_DNA"/>
</dbReference>
<evidence type="ECO:0000256" key="1">
    <source>
        <dbReference type="ARBA" id="ARBA00010062"/>
    </source>
</evidence>
<evidence type="ECO:0000259" key="4">
    <source>
        <dbReference type="Pfam" id="PF13458"/>
    </source>
</evidence>
<proteinExistence type="inferred from homology"/>
<dbReference type="RefSeq" id="WP_220205784.1">
    <property type="nucleotide sequence ID" value="NZ_BNJK01000001.1"/>
</dbReference>
<keyword evidence="6" id="KW-1185">Reference proteome</keyword>
<feature type="domain" description="Leucine-binding protein" evidence="4">
    <location>
        <begin position="47"/>
        <end position="397"/>
    </location>
</feature>
<dbReference type="SUPFAM" id="SSF53822">
    <property type="entry name" value="Periplasmic binding protein-like I"/>
    <property type="match status" value="1"/>
</dbReference>
<comment type="similarity">
    <text evidence="1">Belongs to the leucine-binding protein family.</text>
</comment>
<dbReference type="PANTHER" id="PTHR30483">
    <property type="entry name" value="LEUCINE-SPECIFIC-BINDING PROTEIN"/>
    <property type="match status" value="1"/>
</dbReference>